<dbReference type="EMBL" id="JBBPBN010000086">
    <property type="protein sequence ID" value="KAK8982170.1"/>
    <property type="molecule type" value="Genomic_DNA"/>
</dbReference>
<dbReference type="Gene3D" id="2.40.10.120">
    <property type="match status" value="1"/>
</dbReference>
<dbReference type="PANTHER" id="PTHR45980">
    <property type="match status" value="1"/>
</dbReference>
<keyword evidence="8" id="KW-1185">Reference proteome</keyword>
<keyword evidence="3" id="KW-0378">Hydrolase</keyword>
<evidence type="ECO:0000256" key="5">
    <source>
        <dbReference type="SAM" id="MobiDB-lite"/>
    </source>
</evidence>
<dbReference type="CDD" id="cd06779">
    <property type="entry name" value="cpPDZ_Deg_HtrA-like"/>
    <property type="match status" value="1"/>
</dbReference>
<dbReference type="Gene3D" id="2.30.42.10">
    <property type="match status" value="1"/>
</dbReference>
<evidence type="ECO:0000256" key="2">
    <source>
        <dbReference type="ARBA" id="ARBA00022670"/>
    </source>
</evidence>
<name>A0ABR2P1U3_9ROSI</name>
<dbReference type="InterPro" id="IPR009003">
    <property type="entry name" value="Peptidase_S1_PA"/>
</dbReference>
<feature type="region of interest" description="Disordered" evidence="5">
    <location>
        <begin position="64"/>
        <end position="87"/>
    </location>
</feature>
<keyword evidence="4" id="KW-0720">Serine protease</keyword>
<dbReference type="InterPro" id="IPR001940">
    <property type="entry name" value="Peptidase_S1C"/>
</dbReference>
<dbReference type="Pfam" id="PF17815">
    <property type="entry name" value="PDZ_3"/>
    <property type="match status" value="1"/>
</dbReference>
<feature type="domain" description="Protease Do-like PDZ" evidence="6">
    <location>
        <begin position="415"/>
        <end position="472"/>
    </location>
</feature>
<accession>A0ABR2P1U3</accession>
<organism evidence="7 8">
    <name type="scientific">Hibiscus sabdariffa</name>
    <name type="common">roselle</name>
    <dbReference type="NCBI Taxonomy" id="183260"/>
    <lineage>
        <taxon>Eukaryota</taxon>
        <taxon>Viridiplantae</taxon>
        <taxon>Streptophyta</taxon>
        <taxon>Embryophyta</taxon>
        <taxon>Tracheophyta</taxon>
        <taxon>Spermatophyta</taxon>
        <taxon>Magnoliopsida</taxon>
        <taxon>eudicotyledons</taxon>
        <taxon>Gunneridae</taxon>
        <taxon>Pentapetalae</taxon>
        <taxon>rosids</taxon>
        <taxon>malvids</taxon>
        <taxon>Malvales</taxon>
        <taxon>Malvaceae</taxon>
        <taxon>Malvoideae</taxon>
        <taxon>Hibiscus</taxon>
    </lineage>
</organism>
<evidence type="ECO:0000313" key="7">
    <source>
        <dbReference type="EMBL" id="KAK8982170.1"/>
    </source>
</evidence>
<evidence type="ECO:0000256" key="3">
    <source>
        <dbReference type="ARBA" id="ARBA00022801"/>
    </source>
</evidence>
<dbReference type="PANTHER" id="PTHR45980:SF6">
    <property type="entry name" value="PROTEASE DO-LIKE 2, CHLOROPLASTIC"/>
    <property type="match status" value="1"/>
</dbReference>
<evidence type="ECO:0000256" key="4">
    <source>
        <dbReference type="ARBA" id="ARBA00022825"/>
    </source>
</evidence>
<evidence type="ECO:0000256" key="1">
    <source>
        <dbReference type="ARBA" id="ARBA00010541"/>
    </source>
</evidence>
<dbReference type="Proteomes" id="UP001396334">
    <property type="component" value="Unassembled WGS sequence"/>
</dbReference>
<evidence type="ECO:0000313" key="8">
    <source>
        <dbReference type="Proteomes" id="UP001396334"/>
    </source>
</evidence>
<dbReference type="InterPro" id="IPR036034">
    <property type="entry name" value="PDZ_sf"/>
</dbReference>
<dbReference type="SUPFAM" id="SSF50156">
    <property type="entry name" value="PDZ domain-like"/>
    <property type="match status" value="1"/>
</dbReference>
<dbReference type="InterPro" id="IPR041517">
    <property type="entry name" value="DEGP_PDZ"/>
</dbReference>
<comment type="caution">
    <text evidence="7">The sequence shown here is derived from an EMBL/GenBank/DDBJ whole genome shotgun (WGS) entry which is preliminary data.</text>
</comment>
<protein>
    <recommendedName>
        <fullName evidence="6">Protease Do-like PDZ domain-containing protein</fullName>
    </recommendedName>
</protein>
<comment type="similarity">
    <text evidence="1">Belongs to the peptidase S1C family.</text>
</comment>
<evidence type="ECO:0000259" key="6">
    <source>
        <dbReference type="Pfam" id="PF17815"/>
    </source>
</evidence>
<proteinExistence type="inferred from homology"/>
<dbReference type="SUPFAM" id="SSF50494">
    <property type="entry name" value="Trypsin-like serine proteases"/>
    <property type="match status" value="1"/>
</dbReference>
<keyword evidence="2" id="KW-0645">Protease</keyword>
<gene>
    <name evidence="7" type="ORF">V6N11_037345</name>
</gene>
<dbReference type="Pfam" id="PF13365">
    <property type="entry name" value="Trypsin_2"/>
    <property type="match status" value="1"/>
</dbReference>
<dbReference type="Gene3D" id="3.20.190.20">
    <property type="match status" value="1"/>
</dbReference>
<reference evidence="7 8" key="1">
    <citation type="journal article" date="2024" name="G3 (Bethesda)">
        <title>Genome assembly of Hibiscus sabdariffa L. provides insights into metabolisms of medicinal natural products.</title>
        <authorList>
            <person name="Kim T."/>
        </authorList>
    </citation>
    <scope>NUCLEOTIDE SEQUENCE [LARGE SCALE GENOMIC DNA]</scope>
    <source>
        <strain evidence="7">TK-2024</strain>
        <tissue evidence="7">Old leaves</tissue>
    </source>
</reference>
<dbReference type="InterPro" id="IPR046449">
    <property type="entry name" value="DEGP_PDZ_sf"/>
</dbReference>
<sequence>MAAAAVYFFSAISSEAATFRFSSSGHQRHAASATNTSLVSFKLLSPKTTIKCRGVLKISCSESSHSSNEEKCPGRPKTQPKGKELREQQAELGNLQDAMFLDAIVKVFCTVIEPDYSLPWQKKRLYESTGSAFMIGDRKLLTNAHCVTVNHDTLVQVKRRGDDTKYVAKVLARGVDCDLALLSVESEEFWKGVKPLHLGHLPHLQDAVTVVGYPLGGDTILNTKGVVSRIEVNSYGYGASDLLCIHIDAAINPGNSGGPVFNNHGECIGVALQSYCCPENIGYVIPTTVVSHFLNDCERNEKYRGFPCLGIQLQKLENPALCAYFQVQPNEGLLVRGVEPTSVARYILEPGDVIVSFDDVPIGSKDAVPFISDEHSAFHYLISQKFSGDGVDLGIIRAGEFMKDHVVLKPRVDLVPYYIDGVQPSYLVIAGMVFTPLSDPLLSRENFSIGLKAKAQYSSASFKDQQIVILSKECK</sequence>
<dbReference type="PRINTS" id="PR00834">
    <property type="entry name" value="PROTEASES2C"/>
</dbReference>